<comment type="caution">
    <text evidence="4">The sequence shown here is derived from an EMBL/GenBank/DDBJ whole genome shotgun (WGS) entry which is preliminary data.</text>
</comment>
<dbReference type="Pfam" id="PF00144">
    <property type="entry name" value="Beta-lactamase"/>
    <property type="match status" value="1"/>
</dbReference>
<dbReference type="InterPro" id="IPR012338">
    <property type="entry name" value="Beta-lactam/transpept-like"/>
</dbReference>
<dbReference type="AlphaFoldDB" id="A0A9P7G6I7"/>
<reference evidence="4" key="2">
    <citation type="submission" date="2021-10" db="EMBL/GenBank/DDBJ databases">
        <title>Phylogenomics reveals ancestral predisposition of the termite-cultivated fungus Termitomyces towards a domesticated lifestyle.</title>
        <authorList>
            <person name="Auxier B."/>
            <person name="Grum-Grzhimaylo A."/>
            <person name="Cardenas M.E."/>
            <person name="Lodge J.D."/>
            <person name="Laessoe T."/>
            <person name="Pedersen O."/>
            <person name="Smith M.E."/>
            <person name="Kuyper T.W."/>
            <person name="Franco-Molano E.A."/>
            <person name="Baroni T.J."/>
            <person name="Aanen D.K."/>
        </authorList>
    </citation>
    <scope>NUCLEOTIDE SEQUENCE</scope>
    <source>
        <strain evidence="4">AP01</strain>
        <tissue evidence="4">Mycelium</tissue>
    </source>
</reference>
<dbReference type="Proteomes" id="UP000775547">
    <property type="component" value="Unassembled WGS sequence"/>
</dbReference>
<evidence type="ECO:0000313" key="5">
    <source>
        <dbReference type="Proteomes" id="UP000775547"/>
    </source>
</evidence>
<feature type="chain" id="PRO_5040320506" description="Beta-lactamase-related domain-containing protein" evidence="2">
    <location>
        <begin position="24"/>
        <end position="602"/>
    </location>
</feature>
<proteinExistence type="inferred from homology"/>
<accession>A0A9P7G6I7</accession>
<evidence type="ECO:0000313" key="4">
    <source>
        <dbReference type="EMBL" id="KAG5643819.1"/>
    </source>
</evidence>
<organism evidence="4 5">
    <name type="scientific">Asterophora parasitica</name>
    <dbReference type="NCBI Taxonomy" id="117018"/>
    <lineage>
        <taxon>Eukaryota</taxon>
        <taxon>Fungi</taxon>
        <taxon>Dikarya</taxon>
        <taxon>Basidiomycota</taxon>
        <taxon>Agaricomycotina</taxon>
        <taxon>Agaricomycetes</taxon>
        <taxon>Agaricomycetidae</taxon>
        <taxon>Agaricales</taxon>
        <taxon>Tricholomatineae</taxon>
        <taxon>Lyophyllaceae</taxon>
        <taxon>Asterophora</taxon>
    </lineage>
</organism>
<dbReference type="InterPro" id="IPR050491">
    <property type="entry name" value="AmpC-like"/>
</dbReference>
<comment type="similarity">
    <text evidence="1">Belongs to the peptidase S12 family.</text>
</comment>
<evidence type="ECO:0000259" key="3">
    <source>
        <dbReference type="Pfam" id="PF00144"/>
    </source>
</evidence>
<feature type="domain" description="Beta-lactamase-related" evidence="3">
    <location>
        <begin position="52"/>
        <end position="403"/>
    </location>
</feature>
<dbReference type="EMBL" id="JABCKV010000094">
    <property type="protein sequence ID" value="KAG5643819.1"/>
    <property type="molecule type" value="Genomic_DNA"/>
</dbReference>
<reference evidence="4" key="1">
    <citation type="submission" date="2020-07" db="EMBL/GenBank/DDBJ databases">
        <authorList>
            <person name="Nieuwenhuis M."/>
            <person name="Van De Peppel L.J.J."/>
        </authorList>
    </citation>
    <scope>NUCLEOTIDE SEQUENCE</scope>
    <source>
        <strain evidence="4">AP01</strain>
        <tissue evidence="4">Mycelium</tissue>
    </source>
</reference>
<evidence type="ECO:0000256" key="2">
    <source>
        <dbReference type="SAM" id="SignalP"/>
    </source>
</evidence>
<name>A0A9P7G6I7_9AGAR</name>
<feature type="signal peptide" evidence="2">
    <location>
        <begin position="1"/>
        <end position="23"/>
    </location>
</feature>
<dbReference type="OrthoDB" id="5946976at2759"/>
<sequence>MRLWALTALVPFFIRYGGVSVSAQGLTSPQVLTAETDKFINDLLAEWNSPAGLSVAVVRKDEQGQWNVETKGYGVATLANKTQVTEKTLFAIGSNSKLLTAIATGLLVTNQTLPNVSWTSKLASLMPGFGLQDSIAAKQATLIDALSHRTGLPRHDFSYKTYDDVPTIVGRSILRKKLSELTRKLQIKKVKYQRPSAEFRDVGQYNNNMYTLLSYLPTVVLSSKIPFARYVKAHIFEPLGLTSTTYSYDVAKLGHLADGIAKSEVNLTADPFGGTPRAIPFWFQKGGEDGNNLSGAGGIISNAVDLATWLQTLLLEGQKPGTNQSVIPPEVIEKVSSGITVFGPAAAFPELSPSVYGGGQLRSTYRGHELVSHDGGVPEGFSSVISRFPSDDLGIAVISNDFDYGGIIAQIVNYRLMDEGLGLEKIDWNGRFKPFVTAPPPPTTPRPANATLPSASFQTLAGIYENPGYGKAEFCFVSSNHSSASQSCKALIANVSTILPGAVDPKIPTFIAQWDSPWASHIRLRHFSGNLFNTSGLTSYPTHNTTGERYWVSGADGSVEAEIITTGGRISLAITNIWGAGDVEPLQGKTLRDRAQVLFDKL</sequence>
<keyword evidence="5" id="KW-1185">Reference proteome</keyword>
<evidence type="ECO:0000256" key="1">
    <source>
        <dbReference type="ARBA" id="ARBA00038215"/>
    </source>
</evidence>
<dbReference type="Gene3D" id="3.40.710.10">
    <property type="entry name" value="DD-peptidase/beta-lactamase superfamily"/>
    <property type="match status" value="1"/>
</dbReference>
<protein>
    <recommendedName>
        <fullName evidence="3">Beta-lactamase-related domain-containing protein</fullName>
    </recommendedName>
</protein>
<dbReference type="PANTHER" id="PTHR46825:SF15">
    <property type="entry name" value="BETA-LACTAMASE-RELATED DOMAIN-CONTAINING PROTEIN"/>
    <property type="match status" value="1"/>
</dbReference>
<gene>
    <name evidence="4" type="ORF">DXG03_009596</name>
</gene>
<keyword evidence="2" id="KW-0732">Signal</keyword>
<dbReference type="InterPro" id="IPR001466">
    <property type="entry name" value="Beta-lactam-related"/>
</dbReference>
<dbReference type="PANTHER" id="PTHR46825">
    <property type="entry name" value="D-ALANYL-D-ALANINE-CARBOXYPEPTIDASE/ENDOPEPTIDASE AMPH"/>
    <property type="match status" value="1"/>
</dbReference>
<dbReference type="SUPFAM" id="SSF56601">
    <property type="entry name" value="beta-lactamase/transpeptidase-like"/>
    <property type="match status" value="1"/>
</dbReference>